<dbReference type="InterPro" id="IPR012349">
    <property type="entry name" value="Split_barrel_FMN-bd"/>
</dbReference>
<gene>
    <name evidence="3" type="ORF">CHLNCDRAFT_136153</name>
</gene>
<dbReference type="PANTHER" id="PTHR37375:SF1">
    <property type="entry name" value="DUF2470 DOMAIN-CONTAINING PROTEIN"/>
    <property type="match status" value="1"/>
</dbReference>
<dbReference type="OrthoDB" id="509644at2759"/>
<dbReference type="EMBL" id="GL433849">
    <property type="protein sequence ID" value="EFN54062.1"/>
    <property type="molecule type" value="Genomic_DNA"/>
</dbReference>
<accession>E1ZJV9</accession>
<keyword evidence="2" id="KW-0732">Signal</keyword>
<dbReference type="AlphaFoldDB" id="E1ZJV9"/>
<evidence type="ECO:0000256" key="1">
    <source>
        <dbReference type="SAM" id="MobiDB-lite"/>
    </source>
</evidence>
<evidence type="ECO:0000256" key="2">
    <source>
        <dbReference type="SAM" id="SignalP"/>
    </source>
</evidence>
<dbReference type="SUPFAM" id="SSF50475">
    <property type="entry name" value="FMN-binding split barrel"/>
    <property type="match status" value="1"/>
</dbReference>
<name>E1ZJV9_CHLVA</name>
<reference evidence="3 4" key="1">
    <citation type="journal article" date="2010" name="Plant Cell">
        <title>The Chlorella variabilis NC64A genome reveals adaptation to photosymbiosis, coevolution with viruses, and cryptic sex.</title>
        <authorList>
            <person name="Blanc G."/>
            <person name="Duncan G."/>
            <person name="Agarkova I."/>
            <person name="Borodovsky M."/>
            <person name="Gurnon J."/>
            <person name="Kuo A."/>
            <person name="Lindquist E."/>
            <person name="Lucas S."/>
            <person name="Pangilinan J."/>
            <person name="Polle J."/>
            <person name="Salamov A."/>
            <person name="Terry A."/>
            <person name="Yamada T."/>
            <person name="Dunigan D.D."/>
            <person name="Grigoriev I.V."/>
            <person name="Claverie J.M."/>
            <person name="Van Etten J.L."/>
        </authorList>
    </citation>
    <scope>NUCLEOTIDE SEQUENCE [LARGE SCALE GENOMIC DNA]</scope>
    <source>
        <strain evidence="3 4">NC64A</strain>
    </source>
</reference>
<dbReference type="InParanoid" id="E1ZJV9"/>
<dbReference type="eggNOG" id="ENOG502R555">
    <property type="taxonomic scope" value="Eukaryota"/>
</dbReference>
<dbReference type="Gene3D" id="2.30.110.10">
    <property type="entry name" value="Electron Transport, Fmn-binding Protein, Chain A"/>
    <property type="match status" value="1"/>
</dbReference>
<feature type="chain" id="PRO_5003156494" evidence="2">
    <location>
        <begin position="18"/>
        <end position="363"/>
    </location>
</feature>
<dbReference type="STRING" id="554065.E1ZJV9"/>
<dbReference type="KEGG" id="cvr:CHLNCDRAFT_136153"/>
<protein>
    <submittedName>
        <fullName evidence="3">Uncharacterized protein</fullName>
    </submittedName>
</protein>
<feature type="region of interest" description="Disordered" evidence="1">
    <location>
        <begin position="306"/>
        <end position="334"/>
    </location>
</feature>
<dbReference type="RefSeq" id="XP_005846164.1">
    <property type="nucleotide sequence ID" value="XM_005846102.1"/>
</dbReference>
<proteinExistence type="predicted"/>
<keyword evidence="4" id="KW-1185">Reference proteome</keyword>
<dbReference type="GeneID" id="17353538"/>
<evidence type="ECO:0000313" key="3">
    <source>
        <dbReference type="EMBL" id="EFN54062.1"/>
    </source>
</evidence>
<feature type="signal peptide" evidence="2">
    <location>
        <begin position="1"/>
        <end position="17"/>
    </location>
</feature>
<feature type="region of interest" description="Disordered" evidence="1">
    <location>
        <begin position="32"/>
        <end position="58"/>
    </location>
</feature>
<feature type="compositionally biased region" description="Pro residues" evidence="1">
    <location>
        <begin position="36"/>
        <end position="47"/>
    </location>
</feature>
<sequence length="363" mass="37578">MLVAHATLLRTAPLAAAAAAARLTGAGYRSFSAAADPPPLPPPPPPSGEASEERAASLPPEQLAKALLAGNCKAQLTTVVAGLTGSDENKVTSSVASYLAPRGEAPVVLLSKQDSEHLINLGESAKASLATGHISPPWFVQRLRATGWLPRRVALLGSLQPLPAAEVRFACEQARKACRGAPALAALLPPEARLPELAGFRLSSISRCVYVDAAGRQHAVAPDDLDGALVDPLALSQHDLLAAVNDTPEWQLQLQLFAAACLGVGTREVLLAEADRLGFTLLGRPLEAAAAQGEAGAGAAAGADAGAAAAGGAPEGGPQQQQQQQQQRWRQFRIGSERELRDEEAFMGLLEQMKAEVQAAAGK</sequence>
<dbReference type="Proteomes" id="UP000008141">
    <property type="component" value="Unassembled WGS sequence"/>
</dbReference>
<dbReference type="FunCoup" id="E1ZJV9">
    <property type="interactions" value="94"/>
</dbReference>
<organism evidence="4">
    <name type="scientific">Chlorella variabilis</name>
    <name type="common">Green alga</name>
    <dbReference type="NCBI Taxonomy" id="554065"/>
    <lineage>
        <taxon>Eukaryota</taxon>
        <taxon>Viridiplantae</taxon>
        <taxon>Chlorophyta</taxon>
        <taxon>core chlorophytes</taxon>
        <taxon>Trebouxiophyceae</taxon>
        <taxon>Chlorellales</taxon>
        <taxon>Chlorellaceae</taxon>
        <taxon>Chlorella clade</taxon>
        <taxon>Chlorella</taxon>
    </lineage>
</organism>
<dbReference type="PANTHER" id="PTHR37375">
    <property type="entry name" value="EXPRESSED PROTEIN"/>
    <property type="match status" value="1"/>
</dbReference>
<evidence type="ECO:0000313" key="4">
    <source>
        <dbReference type="Proteomes" id="UP000008141"/>
    </source>
</evidence>
<feature type="compositionally biased region" description="Low complexity" evidence="1">
    <location>
        <begin position="306"/>
        <end position="327"/>
    </location>
</feature>